<dbReference type="SMART" id="SM00490">
    <property type="entry name" value="HELICc"/>
    <property type="match status" value="1"/>
</dbReference>
<comment type="caution">
    <text evidence="12">The sequence shown here is derived from an EMBL/GenBank/DDBJ whole genome shotgun (WGS) entry which is preliminary data.</text>
</comment>
<feature type="compositionally biased region" description="Basic and acidic residues" evidence="9">
    <location>
        <begin position="73"/>
        <end position="85"/>
    </location>
</feature>
<reference evidence="12" key="2">
    <citation type="submission" date="2021-04" db="EMBL/GenBank/DDBJ databases">
        <authorList>
            <person name="Podell S."/>
        </authorList>
    </citation>
    <scope>NUCLEOTIDE SEQUENCE</scope>
    <source>
        <strain evidence="12">Hildebrandi</strain>
    </source>
</reference>
<feature type="domain" description="Helicase ATP-binding" evidence="10">
    <location>
        <begin position="404"/>
        <end position="595"/>
    </location>
</feature>
<feature type="compositionally biased region" description="Basic and acidic residues" evidence="9">
    <location>
        <begin position="1"/>
        <end position="10"/>
    </location>
</feature>
<evidence type="ECO:0000256" key="3">
    <source>
        <dbReference type="ARBA" id="ARBA00022741"/>
    </source>
</evidence>
<dbReference type="Pfam" id="PF00270">
    <property type="entry name" value="DEAD"/>
    <property type="match status" value="1"/>
</dbReference>
<feature type="domain" description="Helicase C-terminal" evidence="11">
    <location>
        <begin position="684"/>
        <end position="858"/>
    </location>
</feature>
<feature type="compositionally biased region" description="Acidic residues" evidence="9">
    <location>
        <begin position="689"/>
        <end position="706"/>
    </location>
</feature>
<evidence type="ECO:0000256" key="8">
    <source>
        <dbReference type="SAM" id="Coils"/>
    </source>
</evidence>
<dbReference type="InterPro" id="IPR011545">
    <property type="entry name" value="DEAD/DEAH_box_helicase_dom"/>
</dbReference>
<name>A0A9K3PY13_9STRA</name>
<dbReference type="InterPro" id="IPR014001">
    <property type="entry name" value="Helicase_ATP-bd"/>
</dbReference>
<dbReference type="SMART" id="SM00847">
    <property type="entry name" value="HA2"/>
    <property type="match status" value="1"/>
</dbReference>
<feature type="coiled-coil region" evidence="8">
    <location>
        <begin position="136"/>
        <end position="170"/>
    </location>
</feature>
<dbReference type="EMBL" id="JAGRRH010000013">
    <property type="protein sequence ID" value="KAG7361364.1"/>
    <property type="molecule type" value="Genomic_DNA"/>
</dbReference>
<feature type="region of interest" description="Disordered" evidence="9">
    <location>
        <begin position="947"/>
        <end position="971"/>
    </location>
</feature>
<evidence type="ECO:0000259" key="11">
    <source>
        <dbReference type="PROSITE" id="PS51194"/>
    </source>
</evidence>
<dbReference type="EC" id="3.6.4.13" evidence="2"/>
<dbReference type="Pfam" id="PF21010">
    <property type="entry name" value="HA2_C"/>
    <property type="match status" value="1"/>
</dbReference>
<dbReference type="CDD" id="cd18791">
    <property type="entry name" value="SF2_C_RHA"/>
    <property type="match status" value="1"/>
</dbReference>
<dbReference type="PROSITE" id="PS51194">
    <property type="entry name" value="HELICASE_CTER"/>
    <property type="match status" value="1"/>
</dbReference>
<evidence type="ECO:0000313" key="12">
    <source>
        <dbReference type="EMBL" id="KAG7361364.1"/>
    </source>
</evidence>
<dbReference type="PANTHER" id="PTHR18934">
    <property type="entry name" value="ATP-DEPENDENT RNA HELICASE"/>
    <property type="match status" value="1"/>
</dbReference>
<dbReference type="PANTHER" id="PTHR18934:SF99">
    <property type="entry name" value="ATP-DEPENDENT RNA HELICASE DHX37-RELATED"/>
    <property type="match status" value="1"/>
</dbReference>
<comment type="catalytic activity">
    <reaction evidence="7">
        <text>ATP + H2O = ADP + phosphate + H(+)</text>
        <dbReference type="Rhea" id="RHEA:13065"/>
        <dbReference type="ChEBI" id="CHEBI:15377"/>
        <dbReference type="ChEBI" id="CHEBI:15378"/>
        <dbReference type="ChEBI" id="CHEBI:30616"/>
        <dbReference type="ChEBI" id="CHEBI:43474"/>
        <dbReference type="ChEBI" id="CHEBI:456216"/>
        <dbReference type="EC" id="3.6.4.13"/>
    </reaction>
</comment>
<sequence>MRRSKSDPAKYARNYRKISQRRMTQYDGVDEEKEMERLRSVLRNSKLQLQQVEEPRTADMSNGTAKKRKRAKERQDKNRDETTDDACKTNVVLSDEITSELHCYGGDGGNPLVVLPTKKKIKGNKKPVVHLSPDEIREAKALQKKTERKLLQLEARAAQKKKRVELYKRLEEGQVVPQSQLQPLLQSSGKLSRKASTTKKQALKKILTKERAGLVLTDAEKELLYPEYEVKDDDHIDDFGSSQEMVGVTTKTMKMERNSNQKTNETLTKPAAFLTGDNEFRSSTTAEPHLEDEVNDSQNSMPPSDGPDFASQMMASLSKLKEANVETTKTSGDNNLNDLSVHVESIRRYIPTDPTLIKTAATMGLRPAPSDEDKKRQVLNIQRPDSVVETRFDLPVTAMEFEIVDTIRNNDITIVCGETGSGKSTQVPAFLYEAGMTLSPDDPQSKFLIGITQPRRVAAVSTAKRVCYEMGQGDGQSIRGSFGKGNIVAYQTRYETAGLGDNTHIKFMTDGILLNEIQGDLLLRRYSVIVLDESHERNLNTDVLIGLLSVTVPLRKKAASENPSIVPLKLVLMSATLRVEDFTKNEKLFSNCPPAVVTVPGRTHPVTIHHSKVTELDDYETAAFKKVCKIHRKLPRGGILVFLTGKSEIVRMIKRLKHAFKIEGSAGQVSCDVGEQHIDPATGSFPREVDDDEYDGDDLSTDDVDSLESSSEDPTILPSSDNDNIPPCACILPLYSLLSSEEQSKVFAPVPENHRLIVVATNIAETSITIPGISYVVDTGRQKCRNYNSGTGVASYDIMWISKAAADQRSGRAGRTGPGHCYRLYSSSLYSRHMDSFALPEVLTRPLEDVALSMKAMKISNISSFPFPTPPDQSQIDSAVKLLADIGCLDLSNVERDGGDGTITKLGLAVSKLPLGVRYAKMLLVAAHSGVLDYAIVAVAALSESSPFSLHPSQESSEEKERLPNDEAEMDNVDSNLIKEREKLMKKRRKWFHSSGDLFAAISAIGAFTYAGRGAGGASEEHAARKFCEENGLNYTIMARIQKMRTHLAVLAKRRLGTAKGIAASSGCFSPKMSPPNKLQELLLTQSIASGLLDHIAVLAPPGSITGEHPADIRSAYIGCRSSADKPLFLDQGSSLFNRDYRQLPRWICYESVIRKMTKDGSYITVMKNITPIDPQWLGEISRDTRLITFGAAVGTPCPIYDPDKDAILCSVTTRYGSHGWLVSPVRVVMYDVLAAPETKSTHEYLPDDSFRWFARYLWEGKVIPELANLAQLMNDSTELITRKTPSTKVVLLVGSLRDAGVDSAAALRKHWAQNDEKFLFKCLKCWVKPEHHATAKNMWINAVQQNVNMWKKNNC</sequence>
<dbReference type="FunFam" id="3.40.50.300:FF:000637">
    <property type="entry name" value="ATP-dependent RNA helicase DHX37/DHR1"/>
    <property type="match status" value="1"/>
</dbReference>
<dbReference type="GO" id="GO:0003723">
    <property type="term" value="F:RNA binding"/>
    <property type="evidence" value="ECO:0007669"/>
    <property type="project" value="TreeGrafter"/>
</dbReference>
<proteinExistence type="inferred from homology"/>
<dbReference type="GO" id="GO:0005524">
    <property type="term" value="F:ATP binding"/>
    <property type="evidence" value="ECO:0007669"/>
    <property type="project" value="UniProtKB-KW"/>
</dbReference>
<evidence type="ECO:0000256" key="5">
    <source>
        <dbReference type="ARBA" id="ARBA00022806"/>
    </source>
</evidence>
<evidence type="ECO:0000256" key="2">
    <source>
        <dbReference type="ARBA" id="ARBA00012552"/>
    </source>
</evidence>
<comment type="similarity">
    <text evidence="1">Belongs to the DEAD box helicase family. DEAH subfamily.</text>
</comment>
<evidence type="ECO:0000256" key="6">
    <source>
        <dbReference type="ARBA" id="ARBA00022840"/>
    </source>
</evidence>
<dbReference type="OrthoDB" id="10253254at2759"/>
<dbReference type="InterPro" id="IPR007502">
    <property type="entry name" value="Helicase-assoc_dom"/>
</dbReference>
<dbReference type="GO" id="GO:0016787">
    <property type="term" value="F:hydrolase activity"/>
    <property type="evidence" value="ECO:0007669"/>
    <property type="project" value="UniProtKB-KW"/>
</dbReference>
<keyword evidence="4" id="KW-0378">Hydrolase</keyword>
<evidence type="ECO:0000256" key="9">
    <source>
        <dbReference type="SAM" id="MobiDB-lite"/>
    </source>
</evidence>
<dbReference type="SMART" id="SM00487">
    <property type="entry name" value="DEXDc"/>
    <property type="match status" value="1"/>
</dbReference>
<feature type="region of interest" description="Disordered" evidence="9">
    <location>
        <begin position="258"/>
        <end position="309"/>
    </location>
</feature>
<feature type="compositionally biased region" description="Polar residues" evidence="9">
    <location>
        <begin position="42"/>
        <end position="51"/>
    </location>
</feature>
<gene>
    <name evidence="12" type="ORF">IV203_036464</name>
</gene>
<dbReference type="GO" id="GO:0000462">
    <property type="term" value="P:maturation of SSU-rRNA from tricistronic rRNA transcript (SSU-rRNA, 5.8S rRNA, LSU-rRNA)"/>
    <property type="evidence" value="ECO:0007669"/>
    <property type="project" value="TreeGrafter"/>
</dbReference>
<evidence type="ECO:0000256" key="7">
    <source>
        <dbReference type="ARBA" id="ARBA00047984"/>
    </source>
</evidence>
<dbReference type="PROSITE" id="PS51192">
    <property type="entry name" value="HELICASE_ATP_BIND_1"/>
    <property type="match status" value="1"/>
</dbReference>
<dbReference type="GO" id="GO:0003724">
    <property type="term" value="F:RNA helicase activity"/>
    <property type="evidence" value="ECO:0007669"/>
    <property type="project" value="UniProtKB-EC"/>
</dbReference>
<evidence type="ECO:0000256" key="4">
    <source>
        <dbReference type="ARBA" id="ARBA00022801"/>
    </source>
</evidence>
<keyword evidence="8" id="KW-0175">Coiled coil</keyword>
<evidence type="ECO:0000313" key="13">
    <source>
        <dbReference type="Proteomes" id="UP000693970"/>
    </source>
</evidence>
<dbReference type="InterPro" id="IPR001650">
    <property type="entry name" value="Helicase_C-like"/>
</dbReference>
<accession>A0A9K3PY13</accession>
<feature type="region of interest" description="Disordered" evidence="9">
    <location>
        <begin position="1"/>
        <end position="85"/>
    </location>
</feature>
<organism evidence="12 13">
    <name type="scientific">Nitzschia inconspicua</name>
    <dbReference type="NCBI Taxonomy" id="303405"/>
    <lineage>
        <taxon>Eukaryota</taxon>
        <taxon>Sar</taxon>
        <taxon>Stramenopiles</taxon>
        <taxon>Ochrophyta</taxon>
        <taxon>Bacillariophyta</taxon>
        <taxon>Bacillariophyceae</taxon>
        <taxon>Bacillariophycidae</taxon>
        <taxon>Bacillariales</taxon>
        <taxon>Bacillariaceae</taxon>
        <taxon>Nitzschia</taxon>
    </lineage>
</organism>
<dbReference type="Proteomes" id="UP000693970">
    <property type="component" value="Unassembled WGS sequence"/>
</dbReference>
<dbReference type="GO" id="GO:0005730">
    <property type="term" value="C:nucleolus"/>
    <property type="evidence" value="ECO:0007669"/>
    <property type="project" value="TreeGrafter"/>
</dbReference>
<dbReference type="Pfam" id="PF00271">
    <property type="entry name" value="Helicase_C"/>
    <property type="match status" value="1"/>
</dbReference>
<reference evidence="12" key="1">
    <citation type="journal article" date="2021" name="Sci. Rep.">
        <title>Diploid genomic architecture of Nitzschia inconspicua, an elite biomass production diatom.</title>
        <authorList>
            <person name="Oliver A."/>
            <person name="Podell S."/>
            <person name="Pinowska A."/>
            <person name="Traller J.C."/>
            <person name="Smith S.R."/>
            <person name="McClure R."/>
            <person name="Beliaev A."/>
            <person name="Bohutskyi P."/>
            <person name="Hill E.A."/>
            <person name="Rabines A."/>
            <person name="Zheng H."/>
            <person name="Allen L.Z."/>
            <person name="Kuo A."/>
            <person name="Grigoriev I.V."/>
            <person name="Allen A.E."/>
            <person name="Hazlebeck D."/>
            <person name="Allen E.E."/>
        </authorList>
    </citation>
    <scope>NUCLEOTIDE SEQUENCE</scope>
    <source>
        <strain evidence="12">Hildebrandi</strain>
    </source>
</reference>
<keyword evidence="6" id="KW-0067">ATP-binding</keyword>
<keyword evidence="3" id="KW-0547">Nucleotide-binding</keyword>
<keyword evidence="13" id="KW-1185">Reference proteome</keyword>
<evidence type="ECO:0000259" key="10">
    <source>
        <dbReference type="PROSITE" id="PS51192"/>
    </source>
</evidence>
<protein>
    <recommendedName>
        <fullName evidence="2">RNA helicase</fullName>
        <ecNumber evidence="2">3.6.4.13</ecNumber>
    </recommendedName>
</protein>
<keyword evidence="5 12" id="KW-0347">Helicase</keyword>
<feature type="region of interest" description="Disordered" evidence="9">
    <location>
        <begin position="675"/>
        <end position="722"/>
    </location>
</feature>
<evidence type="ECO:0000256" key="1">
    <source>
        <dbReference type="ARBA" id="ARBA00008792"/>
    </source>
</evidence>